<dbReference type="PANTHER" id="PTHR34203">
    <property type="entry name" value="METHYLTRANSFERASE, FKBM FAMILY PROTEIN"/>
    <property type="match status" value="1"/>
</dbReference>
<evidence type="ECO:0000259" key="1">
    <source>
        <dbReference type="Pfam" id="PF05050"/>
    </source>
</evidence>
<accession>A0ABN7KIW8</accession>
<dbReference type="NCBIfam" id="TIGR01444">
    <property type="entry name" value="fkbM_fam"/>
    <property type="match status" value="1"/>
</dbReference>
<sequence>MHDLLKVTLKSVMPPALLRALRPKRRPSDVWGGARYGLSGLRLPGGRRFIYRPSTADRMVCEQIFFKRDYATDHLTRGKEIGDFYETCPDPIIVDAGANMGAAAVWFALTYPKARVLAVEPDAANYGLLTRNAASFPSVVPLNAAIAAHSGTLYLNDPGVGAWGYRTAAQPDERSNAVEAMTLEQVLAKSSGTPFILKIDIEGAESDLFSRHAAELDRFPLVIIELHDWMLPGESTSLNFLKWHVEMKRDFVNYGENIFSISNAMNDGAARS</sequence>
<dbReference type="InterPro" id="IPR052514">
    <property type="entry name" value="SAM-dependent_MTase"/>
</dbReference>
<protein>
    <recommendedName>
        <fullName evidence="1">Methyltransferase FkbM domain-containing protein</fullName>
    </recommendedName>
</protein>
<comment type="caution">
    <text evidence="2">The sequence shown here is derived from an EMBL/GenBank/DDBJ whole genome shotgun (WGS) entry which is preliminary data.</text>
</comment>
<keyword evidence="3" id="KW-1185">Reference proteome</keyword>
<dbReference type="PANTHER" id="PTHR34203:SF15">
    <property type="entry name" value="SLL1173 PROTEIN"/>
    <property type="match status" value="1"/>
</dbReference>
<name>A0ABN7KIW8_9BURK</name>
<gene>
    <name evidence="2" type="ORF">R69888_00458</name>
</gene>
<reference evidence="2 3" key="1">
    <citation type="submission" date="2021-02" db="EMBL/GenBank/DDBJ databases">
        <authorList>
            <person name="Vanwijnsberghe S."/>
        </authorList>
    </citation>
    <scope>NUCLEOTIDE SEQUENCE [LARGE SCALE GENOMIC DNA]</scope>
    <source>
        <strain evidence="2 3">LMG 31837</strain>
    </source>
</reference>
<evidence type="ECO:0000313" key="2">
    <source>
        <dbReference type="EMBL" id="CAE6695726.1"/>
    </source>
</evidence>
<dbReference type="RefSeq" id="WP_236066697.1">
    <property type="nucleotide sequence ID" value="NZ_CAJNBK010000001.1"/>
</dbReference>
<organism evidence="2 3">
    <name type="scientific">Paraburkholderia haematera</name>
    <dbReference type="NCBI Taxonomy" id="2793077"/>
    <lineage>
        <taxon>Bacteria</taxon>
        <taxon>Pseudomonadati</taxon>
        <taxon>Pseudomonadota</taxon>
        <taxon>Betaproteobacteria</taxon>
        <taxon>Burkholderiales</taxon>
        <taxon>Burkholderiaceae</taxon>
        <taxon>Paraburkholderia</taxon>
    </lineage>
</organism>
<dbReference type="InterPro" id="IPR006342">
    <property type="entry name" value="FkbM_mtfrase"/>
</dbReference>
<dbReference type="Pfam" id="PF05050">
    <property type="entry name" value="Methyltransf_21"/>
    <property type="match status" value="1"/>
</dbReference>
<dbReference type="SUPFAM" id="SSF53335">
    <property type="entry name" value="S-adenosyl-L-methionine-dependent methyltransferases"/>
    <property type="match status" value="1"/>
</dbReference>
<dbReference type="EMBL" id="CAJNBK010000001">
    <property type="protein sequence ID" value="CAE6695726.1"/>
    <property type="molecule type" value="Genomic_DNA"/>
</dbReference>
<dbReference type="Proteomes" id="UP000672526">
    <property type="component" value="Unassembled WGS sequence"/>
</dbReference>
<evidence type="ECO:0000313" key="3">
    <source>
        <dbReference type="Proteomes" id="UP000672526"/>
    </source>
</evidence>
<dbReference type="Gene3D" id="3.40.50.150">
    <property type="entry name" value="Vaccinia Virus protein VP39"/>
    <property type="match status" value="1"/>
</dbReference>
<proteinExistence type="predicted"/>
<dbReference type="InterPro" id="IPR029063">
    <property type="entry name" value="SAM-dependent_MTases_sf"/>
</dbReference>
<feature type="domain" description="Methyltransferase FkbM" evidence="1">
    <location>
        <begin position="95"/>
        <end position="233"/>
    </location>
</feature>